<feature type="domain" description="Glycoside hydrolase family 65 central catalytic" evidence="4">
    <location>
        <begin position="392"/>
        <end position="512"/>
    </location>
</feature>
<dbReference type="InterPro" id="IPR005195">
    <property type="entry name" value="Glyco_hydro_65_M"/>
</dbReference>
<reference evidence="5" key="1">
    <citation type="journal article" date="2023" name="Mol. Biol. Evol.">
        <title>Third-Generation Sequencing Reveals the Adaptive Role of the Epigenome in Three Deep-Sea Polychaetes.</title>
        <authorList>
            <person name="Perez M."/>
            <person name="Aroh O."/>
            <person name="Sun Y."/>
            <person name="Lan Y."/>
            <person name="Juniper S.K."/>
            <person name="Young C.R."/>
            <person name="Angers B."/>
            <person name="Qian P.Y."/>
        </authorList>
    </citation>
    <scope>NUCLEOTIDE SEQUENCE</scope>
    <source>
        <strain evidence="5">P08H-3</strain>
    </source>
</reference>
<dbReference type="GO" id="GO:0004553">
    <property type="term" value="F:hydrolase activity, hydrolyzing O-glycosyl compounds"/>
    <property type="evidence" value="ECO:0007669"/>
    <property type="project" value="TreeGrafter"/>
</dbReference>
<dbReference type="PANTHER" id="PTHR11051">
    <property type="entry name" value="GLYCOSYL HYDROLASE-RELATED"/>
    <property type="match status" value="1"/>
</dbReference>
<dbReference type="InterPro" id="IPR012341">
    <property type="entry name" value="6hp_glycosidase-like_sf"/>
</dbReference>
<keyword evidence="3" id="KW-0732">Signal</keyword>
<feature type="chain" id="PRO_5042085706" description="Glycoside hydrolase family 65 central catalytic domain-containing protein" evidence="3">
    <location>
        <begin position="20"/>
        <end position="689"/>
    </location>
</feature>
<comment type="similarity">
    <text evidence="1">Belongs to the glycosyl hydrolase 65 family.</text>
</comment>
<dbReference type="Proteomes" id="UP001208570">
    <property type="component" value="Unassembled WGS sequence"/>
</dbReference>
<evidence type="ECO:0000259" key="4">
    <source>
        <dbReference type="Pfam" id="PF03632"/>
    </source>
</evidence>
<dbReference type="InterPro" id="IPR008928">
    <property type="entry name" value="6-hairpin_glycosidase_sf"/>
</dbReference>
<proteinExistence type="inferred from homology"/>
<accession>A0AAD9JKU3</accession>
<evidence type="ECO:0000256" key="2">
    <source>
        <dbReference type="SAM" id="MobiDB-lite"/>
    </source>
</evidence>
<dbReference type="SUPFAM" id="SSF48208">
    <property type="entry name" value="Six-hairpin glycosidases"/>
    <property type="match status" value="1"/>
</dbReference>
<dbReference type="Pfam" id="PF03632">
    <property type="entry name" value="Glyco_hydro_65m"/>
    <property type="match status" value="1"/>
</dbReference>
<comment type="caution">
    <text evidence="5">The sequence shown here is derived from an EMBL/GenBank/DDBJ whole genome shotgun (WGS) entry which is preliminary data.</text>
</comment>
<dbReference type="GO" id="GO:0005975">
    <property type="term" value="P:carbohydrate metabolic process"/>
    <property type="evidence" value="ECO:0007669"/>
    <property type="project" value="InterPro"/>
</dbReference>
<dbReference type="EMBL" id="JAODUP010000277">
    <property type="protein sequence ID" value="KAK2154080.1"/>
    <property type="molecule type" value="Genomic_DNA"/>
</dbReference>
<feature type="region of interest" description="Disordered" evidence="2">
    <location>
        <begin position="40"/>
        <end position="67"/>
    </location>
</feature>
<evidence type="ECO:0000256" key="3">
    <source>
        <dbReference type="SAM" id="SignalP"/>
    </source>
</evidence>
<feature type="compositionally biased region" description="Basic and acidic residues" evidence="2">
    <location>
        <begin position="43"/>
        <end position="58"/>
    </location>
</feature>
<evidence type="ECO:0000313" key="6">
    <source>
        <dbReference type="Proteomes" id="UP001208570"/>
    </source>
</evidence>
<name>A0AAD9JKU3_9ANNE</name>
<keyword evidence="6" id="KW-1185">Reference proteome</keyword>
<organism evidence="5 6">
    <name type="scientific">Paralvinella palmiformis</name>
    <dbReference type="NCBI Taxonomy" id="53620"/>
    <lineage>
        <taxon>Eukaryota</taxon>
        <taxon>Metazoa</taxon>
        <taxon>Spiralia</taxon>
        <taxon>Lophotrochozoa</taxon>
        <taxon>Annelida</taxon>
        <taxon>Polychaeta</taxon>
        <taxon>Sedentaria</taxon>
        <taxon>Canalipalpata</taxon>
        <taxon>Terebellida</taxon>
        <taxon>Terebelliformia</taxon>
        <taxon>Alvinellidae</taxon>
        <taxon>Paralvinella</taxon>
    </lineage>
</organism>
<protein>
    <recommendedName>
        <fullName evidence="4">Glycoside hydrolase family 65 central catalytic domain-containing protein</fullName>
    </recommendedName>
</protein>
<gene>
    <name evidence="5" type="ORF">LSH36_277g01040</name>
</gene>
<dbReference type="AlphaFoldDB" id="A0AAD9JKU3"/>
<sequence length="689" mass="78777">MMTTSLWLVCFCCVTFSSALTLPDLTSVFDSFYNRMGSSRQTENVDKASGKERVKRQDPGIGDESSDHYKVISSRLPPSRRSRNGINKRYMPTLGDSHRARIPARIMARIRIANEDVNKRAIKKYILNAKQEGALLSIYKVKYCLTVLFVCLISISLSLPPLSLVIGYFMETIDCDFAYIEHKIYIHKWFIRVLVSDVYWRRKTGDQGRGGGKLILDYPDFNETEDIVFGKALPYQAHFHRTGKTKSSEDGAPLQTIHVFSMDPVDQLGIQGPSTGNYTTIMAVDRLAANARSEFDESLRLLERGSHQLFVKHAEAWEKVWAEGSIEIEGDKQLAKITTFSQYYLFSSLPTLEAHQPPRHEEFLYGVARDSLAKGERGKDYQGHIMWDSEFFSATRDRDYLVNVDYRGCDITREIARLFADNTKYDPETARYNIRGVTGPDETYPNRDNNAYTLVMASLAIHWARYMACECQRNERDEVPDEWVQMAMYYNLPFDNVKRLHMQFEGFERLTKNISYSHLSPADQLRGSVNFLPGMGGFLQSIIYGFAGIRLRPQALEFHNPKPPYGVTRITLNGFKYLGTRMKIDIDEFRVEIYIEHTGDYALVLRKNDTHSPTEETLNQGAIVTIDKPKAGFFIYTNELSGCEHPRDHIYMPWGYSPFIDGATHLSYSHSSLVVSLCIALILSGINVR</sequence>
<dbReference type="Gene3D" id="1.50.10.10">
    <property type="match status" value="1"/>
</dbReference>
<dbReference type="PANTHER" id="PTHR11051:SF8">
    <property type="entry name" value="PROTEIN-GLUCOSYLGALACTOSYLHYDROXYLYSINE GLUCOSIDASE"/>
    <property type="match status" value="1"/>
</dbReference>
<evidence type="ECO:0000256" key="1">
    <source>
        <dbReference type="ARBA" id="ARBA00006768"/>
    </source>
</evidence>
<dbReference type="Gene3D" id="2.60.420.10">
    <property type="entry name" value="Maltose phosphorylase, domain 3"/>
    <property type="match status" value="1"/>
</dbReference>
<evidence type="ECO:0000313" key="5">
    <source>
        <dbReference type="EMBL" id="KAK2154080.1"/>
    </source>
</evidence>
<feature type="signal peptide" evidence="3">
    <location>
        <begin position="1"/>
        <end position="19"/>
    </location>
</feature>